<feature type="transmembrane region" description="Helical" evidence="19">
    <location>
        <begin position="171"/>
        <end position="191"/>
    </location>
</feature>
<feature type="transmembrane region" description="Helical" evidence="19">
    <location>
        <begin position="417"/>
        <end position="441"/>
    </location>
</feature>
<evidence type="ECO:0000256" key="17">
    <source>
        <dbReference type="ARBA" id="ARBA00046051"/>
    </source>
</evidence>
<feature type="transmembrane region" description="Helical" evidence="19">
    <location>
        <begin position="287"/>
        <end position="310"/>
    </location>
</feature>
<comment type="subcellular location">
    <subcellularLocation>
        <location evidence="3">Cell membrane</location>
        <topology evidence="3">Multi-pass membrane protein</topology>
    </subcellularLocation>
    <subcellularLocation>
        <location evidence="2">Cytoplasm</location>
        <location evidence="2">Perinuclear region</location>
    </subcellularLocation>
</comment>
<keyword evidence="10 19" id="KW-0812">Transmembrane</keyword>
<dbReference type="CDD" id="cd17431">
    <property type="entry name" value="MFS_GLUT_Class1"/>
    <property type="match status" value="1"/>
</dbReference>
<evidence type="ECO:0000256" key="14">
    <source>
        <dbReference type="ARBA" id="ARBA00023139"/>
    </source>
</evidence>
<evidence type="ECO:0000256" key="9">
    <source>
        <dbReference type="ARBA" id="ARBA00022597"/>
    </source>
</evidence>
<evidence type="ECO:0000256" key="2">
    <source>
        <dbReference type="ARBA" id="ARBA00004556"/>
    </source>
</evidence>
<dbReference type="InterPro" id="IPR036259">
    <property type="entry name" value="MFS_trans_sf"/>
</dbReference>
<keyword evidence="15" id="KW-0449">Lipoprotein</keyword>
<dbReference type="GO" id="GO:0012505">
    <property type="term" value="C:endomembrane system"/>
    <property type="evidence" value="ECO:0007669"/>
    <property type="project" value="TreeGrafter"/>
</dbReference>
<evidence type="ECO:0000256" key="11">
    <source>
        <dbReference type="ARBA" id="ARBA00022843"/>
    </source>
</evidence>
<dbReference type="InterPro" id="IPR003663">
    <property type="entry name" value="Sugar/inositol_transpt"/>
</dbReference>
<protein>
    <recommendedName>
        <fullName evidence="5">Solute carrier family 2, facilitated glucose transporter member 4</fullName>
    </recommendedName>
    <alternativeName>
        <fullName evidence="16">Glucose transporter type 4, insulin-responsive</fullName>
    </alternativeName>
</protein>
<keyword evidence="7" id="KW-1003">Cell membrane</keyword>
<feature type="transmembrane region" description="Helical" evidence="19">
    <location>
        <begin position="447"/>
        <end position="465"/>
    </location>
</feature>
<dbReference type="InterPro" id="IPR005829">
    <property type="entry name" value="Sugar_transporter_CS"/>
</dbReference>
<organism evidence="21 22">
    <name type="scientific">Pyxicephalus adspersus</name>
    <name type="common">African bullfrog</name>
    <dbReference type="NCBI Taxonomy" id="30357"/>
    <lineage>
        <taxon>Eukaryota</taxon>
        <taxon>Metazoa</taxon>
        <taxon>Chordata</taxon>
        <taxon>Craniata</taxon>
        <taxon>Vertebrata</taxon>
        <taxon>Euteleostomi</taxon>
        <taxon>Amphibia</taxon>
        <taxon>Batrachia</taxon>
        <taxon>Anura</taxon>
        <taxon>Neobatrachia</taxon>
        <taxon>Ranoidea</taxon>
        <taxon>Pyxicephalidae</taxon>
        <taxon>Pyxicephalinae</taxon>
        <taxon>Pyxicephalus</taxon>
    </lineage>
</organism>
<dbReference type="PROSITE" id="PS00216">
    <property type="entry name" value="SUGAR_TRANSPORT_1"/>
    <property type="match status" value="1"/>
</dbReference>
<dbReference type="GO" id="GO:0005886">
    <property type="term" value="C:plasma membrane"/>
    <property type="evidence" value="ECO:0007669"/>
    <property type="project" value="UniProtKB-SubCell"/>
</dbReference>
<evidence type="ECO:0000256" key="3">
    <source>
        <dbReference type="ARBA" id="ARBA00004651"/>
    </source>
</evidence>
<keyword evidence="8" id="KW-0963">Cytoplasm</keyword>
<dbReference type="EMBL" id="DYDO01000002">
    <property type="protein sequence ID" value="DBA29597.1"/>
    <property type="molecule type" value="Genomic_DNA"/>
</dbReference>
<keyword evidence="9" id="KW-0762">Sugar transport</keyword>
<keyword evidence="13 19" id="KW-0472">Membrane</keyword>
<dbReference type="Proteomes" id="UP001181693">
    <property type="component" value="Unassembled WGS sequence"/>
</dbReference>
<feature type="transmembrane region" description="Helical" evidence="19">
    <location>
        <begin position="203"/>
        <end position="222"/>
    </location>
</feature>
<evidence type="ECO:0000256" key="7">
    <source>
        <dbReference type="ARBA" id="ARBA00022475"/>
    </source>
</evidence>
<reference evidence="21" key="1">
    <citation type="thesis" date="2020" institute="ProQuest LLC" country="789 East Eisenhower Parkway, Ann Arbor, MI, USA">
        <title>Comparative Genomics and Chromosome Evolution.</title>
        <authorList>
            <person name="Mudd A.B."/>
        </authorList>
    </citation>
    <scope>NUCLEOTIDE SEQUENCE</scope>
    <source>
        <strain evidence="21">1538</strain>
        <tissue evidence="21">Blood</tissue>
    </source>
</reference>
<dbReference type="Pfam" id="PF00083">
    <property type="entry name" value="Sugar_tr"/>
    <property type="match status" value="1"/>
</dbReference>
<keyword evidence="22" id="KW-1185">Reference proteome</keyword>
<name>A0AAV3AZ34_PYXAD</name>
<keyword evidence="14" id="KW-0564">Palmitate</keyword>
<evidence type="ECO:0000256" key="5">
    <source>
        <dbReference type="ARBA" id="ARBA00015975"/>
    </source>
</evidence>
<evidence type="ECO:0000256" key="8">
    <source>
        <dbReference type="ARBA" id="ARBA00022490"/>
    </source>
</evidence>
<gene>
    <name evidence="21" type="ORF">GDO54_005669</name>
</gene>
<evidence type="ECO:0000256" key="1">
    <source>
        <dbReference type="ARBA" id="ARBA00000618"/>
    </source>
</evidence>
<evidence type="ECO:0000256" key="18">
    <source>
        <dbReference type="RuleBase" id="RU003346"/>
    </source>
</evidence>
<feature type="transmembrane region" description="Helical" evidence="19">
    <location>
        <begin position="23"/>
        <end position="40"/>
    </location>
</feature>
<evidence type="ECO:0000256" key="13">
    <source>
        <dbReference type="ARBA" id="ARBA00023136"/>
    </source>
</evidence>
<comment type="function">
    <text evidence="17">Insulin-regulated facilitative glucose transporter, which plays a key role in removal of glucose from circulation. Response to insulin is regulated by its intracellular localization: in the absence of insulin, it is efficiently retained intracellularly within storage compartments in muscle and fat cells. Upon insulin stimulation, translocates from these compartments to the cell surface where it transports glucose from the extracellular milieu into the cell.</text>
</comment>
<evidence type="ECO:0000256" key="12">
    <source>
        <dbReference type="ARBA" id="ARBA00022989"/>
    </source>
</evidence>
<keyword evidence="12 19" id="KW-1133">Transmembrane helix</keyword>
<evidence type="ECO:0000313" key="21">
    <source>
        <dbReference type="EMBL" id="DBA29597.1"/>
    </source>
</evidence>
<comment type="catalytic activity">
    <reaction evidence="1">
        <text>D-glucose(out) = D-glucose(in)</text>
        <dbReference type="Rhea" id="RHEA:60376"/>
        <dbReference type="ChEBI" id="CHEBI:4167"/>
    </reaction>
</comment>
<dbReference type="SUPFAM" id="SSF103473">
    <property type="entry name" value="MFS general substrate transporter"/>
    <property type="match status" value="1"/>
</dbReference>
<evidence type="ECO:0000259" key="20">
    <source>
        <dbReference type="PROSITE" id="PS50850"/>
    </source>
</evidence>
<dbReference type="GO" id="GO:0070837">
    <property type="term" value="P:dehydroascorbic acid transport"/>
    <property type="evidence" value="ECO:0007669"/>
    <property type="project" value="TreeGrafter"/>
</dbReference>
<dbReference type="InterPro" id="IPR045263">
    <property type="entry name" value="GLUT"/>
</dbReference>
<dbReference type="FunFam" id="1.20.1250.20:FF:000029">
    <property type="entry name" value="solute carrier family 2, facilitated glucose transporter member 4"/>
    <property type="match status" value="1"/>
</dbReference>
<dbReference type="PROSITE" id="PS50850">
    <property type="entry name" value="MFS"/>
    <property type="match status" value="1"/>
</dbReference>
<dbReference type="PROSITE" id="PS00217">
    <property type="entry name" value="SUGAR_TRANSPORT_2"/>
    <property type="match status" value="1"/>
</dbReference>
<feature type="domain" description="Major facilitator superfamily (MFS) profile" evidence="20">
    <location>
        <begin position="27"/>
        <end position="471"/>
    </location>
</feature>
<dbReference type="GO" id="GO:0048471">
    <property type="term" value="C:perinuclear region of cytoplasm"/>
    <property type="evidence" value="ECO:0007669"/>
    <property type="project" value="UniProtKB-SubCell"/>
</dbReference>
<keyword evidence="6 18" id="KW-0813">Transport</keyword>
<dbReference type="NCBIfam" id="TIGR00879">
    <property type="entry name" value="SP"/>
    <property type="match status" value="1"/>
</dbReference>
<feature type="transmembrane region" description="Helical" evidence="19">
    <location>
        <begin position="113"/>
        <end position="132"/>
    </location>
</feature>
<dbReference type="GO" id="GO:0046323">
    <property type="term" value="P:D-glucose import"/>
    <property type="evidence" value="ECO:0007669"/>
    <property type="project" value="TreeGrafter"/>
</dbReference>
<dbReference type="PRINTS" id="PR00171">
    <property type="entry name" value="SUGRTRNSPORT"/>
</dbReference>
<proteinExistence type="inferred from homology"/>
<dbReference type="PANTHER" id="PTHR23503">
    <property type="entry name" value="SOLUTE CARRIER FAMILY 2"/>
    <property type="match status" value="1"/>
</dbReference>
<evidence type="ECO:0000256" key="15">
    <source>
        <dbReference type="ARBA" id="ARBA00023288"/>
    </source>
</evidence>
<feature type="transmembrane region" description="Helical" evidence="19">
    <location>
        <begin position="350"/>
        <end position="372"/>
    </location>
</feature>
<dbReference type="AlphaFoldDB" id="A0AAV3AZ34"/>
<feature type="transmembrane region" description="Helical" evidence="19">
    <location>
        <begin position="322"/>
        <end position="343"/>
    </location>
</feature>
<dbReference type="InterPro" id="IPR020846">
    <property type="entry name" value="MFS_dom"/>
</dbReference>
<dbReference type="GO" id="GO:0055056">
    <property type="term" value="F:D-glucose transmembrane transporter activity"/>
    <property type="evidence" value="ECO:0007669"/>
    <property type="project" value="TreeGrafter"/>
</dbReference>
<feature type="transmembrane region" description="Helical" evidence="19">
    <location>
        <begin position="378"/>
        <end position="396"/>
    </location>
</feature>
<accession>A0AAV3AZ34</accession>
<evidence type="ECO:0000256" key="16">
    <source>
        <dbReference type="ARBA" id="ARBA00030470"/>
    </source>
</evidence>
<dbReference type="InterPro" id="IPR005828">
    <property type="entry name" value="MFS_sugar_transport-like"/>
</dbReference>
<feature type="transmembrane region" description="Helical" evidence="19">
    <location>
        <begin position="138"/>
        <end position="159"/>
    </location>
</feature>
<keyword evidence="11" id="KW-0832">Ubl conjugation</keyword>
<evidence type="ECO:0000256" key="4">
    <source>
        <dbReference type="ARBA" id="ARBA00007004"/>
    </source>
</evidence>
<evidence type="ECO:0000313" key="22">
    <source>
        <dbReference type="Proteomes" id="UP001181693"/>
    </source>
</evidence>
<sequence length="509" mass="55669">MPSGGFQPIDGGQMVVRTAVTKTLVLSIFTAILSSFQFGYNIGVINAPQKIIEQSYNESYISRKTPESGSIDVGLLRTLWSLSVAIFSIGGMVSSLCVGVVSQWLGRKRAMIVNNFFAFVGGTMMGLCQVSHSYEMMILGRFIIGAYSGLASGLVPMYVGEISPTHLRGALGTLHQLSLVIGILVAQVLGLDLFLGTMSRWPVLFWVTLIPAALQSVLLPFCPESPRFLYIVCEQEGLAKTSLRRLYGLQDVSDALSEMKEEKRQMDTQQKVSILQIFRSRTYRQPIIVAIMLQLSQQLSGINAIFYYSTDIFFKAGVDQPIYATIGAGIVNTAFTVVSLFLVERAGRRTLHLVGLAGMIMCALLMTVAMVLQETIPAISALSMAAVFGFVAFFEVGPGPIPWFIVAELFSQGPRPAAMAIAGCTNWTSNFIIGMGFPYVADLCGPYVFLLFALVLLGFFIFTYFRVPETRGRSFDEIANAFRRRNPSLLDHEVKASTELDSLGGGDDV</sequence>
<dbReference type="PANTHER" id="PTHR23503:SF120">
    <property type="entry name" value="SOLUTE CARRIER FAMILY 2, FACILITATED GLUCOSE TRANSPORTER MEMBER 4"/>
    <property type="match status" value="1"/>
</dbReference>
<comment type="similarity">
    <text evidence="4">Belongs to the major facilitator superfamily. Sugar transporter (TC 2.A.1.1) family. Glucose transporter subfamily.</text>
</comment>
<comment type="caution">
    <text evidence="21">The sequence shown here is derived from an EMBL/GenBank/DDBJ whole genome shotgun (WGS) entry which is preliminary data.</text>
</comment>
<feature type="transmembrane region" description="Helical" evidence="19">
    <location>
        <begin position="79"/>
        <end position="101"/>
    </location>
</feature>
<evidence type="ECO:0000256" key="6">
    <source>
        <dbReference type="ARBA" id="ARBA00022448"/>
    </source>
</evidence>
<evidence type="ECO:0000256" key="10">
    <source>
        <dbReference type="ARBA" id="ARBA00022692"/>
    </source>
</evidence>
<dbReference type="Gene3D" id="1.20.1250.20">
    <property type="entry name" value="MFS general substrate transporter like domains"/>
    <property type="match status" value="1"/>
</dbReference>
<evidence type="ECO:0000256" key="19">
    <source>
        <dbReference type="SAM" id="Phobius"/>
    </source>
</evidence>